<dbReference type="GO" id="GO:0016874">
    <property type="term" value="F:ligase activity"/>
    <property type="evidence" value="ECO:0007669"/>
    <property type="project" value="UniProtKB-KW"/>
</dbReference>
<dbReference type="InterPro" id="IPR013815">
    <property type="entry name" value="ATP_grasp_subdomain_1"/>
</dbReference>
<dbReference type="InterPro" id="IPR011761">
    <property type="entry name" value="ATP-grasp"/>
</dbReference>
<dbReference type="Gene3D" id="3.30.470.20">
    <property type="entry name" value="ATP-grasp fold, B domain"/>
    <property type="match status" value="1"/>
</dbReference>
<name>A0AA41K694_9FIRM</name>
<evidence type="ECO:0000256" key="3">
    <source>
        <dbReference type="ARBA" id="ARBA00022840"/>
    </source>
</evidence>
<proteinExistence type="predicted"/>
<evidence type="ECO:0000256" key="2">
    <source>
        <dbReference type="ARBA" id="ARBA00022741"/>
    </source>
</evidence>
<keyword evidence="2 4" id="KW-0547">Nucleotide-binding</keyword>
<dbReference type="Pfam" id="PF18603">
    <property type="entry name" value="LAL_C2"/>
    <property type="match status" value="1"/>
</dbReference>
<reference evidence="6" key="1">
    <citation type="journal article" date="2021" name="Gut Microbes">
        <title>A synthetic consortium of 100 gut commensals modulates the composition and function in a colon model of the microbiome of elderly subjects.</title>
        <authorList>
            <person name="Perez M."/>
            <person name="Ntemiri A."/>
            <person name="Tan H."/>
            <person name="Harris H.M.B."/>
            <person name="Roager H.M."/>
            <person name="Ribiere C."/>
            <person name="O'Toole P.W."/>
        </authorList>
    </citation>
    <scope>NUCLEOTIDE SEQUENCE</scope>
    <source>
        <strain evidence="6">MCC335</strain>
    </source>
</reference>
<dbReference type="Gene3D" id="3.40.50.20">
    <property type="match status" value="1"/>
</dbReference>
<dbReference type="Gene3D" id="3.30.1490.20">
    <property type="entry name" value="ATP-grasp fold, A domain"/>
    <property type="match status" value="1"/>
</dbReference>
<dbReference type="PANTHER" id="PTHR43585">
    <property type="entry name" value="FUMIPYRROLE BIOSYNTHESIS PROTEIN C"/>
    <property type="match status" value="1"/>
</dbReference>
<dbReference type="GO" id="GO:0046872">
    <property type="term" value="F:metal ion binding"/>
    <property type="evidence" value="ECO:0007669"/>
    <property type="project" value="InterPro"/>
</dbReference>
<sequence length="399" mass="43165">MKRLLIIGASILQLPAIETAKKMGLYVGVADFDPAAAGIPYADQYFNISTIDEEGIYQAAKEMEADGIMTLATDMPMRSVAYASQRLGLVGISYDTAIKATDKGEMIKAFEAAGVEHPWYFILTDIRDLEHVADNIIYPCISKPVDNAGSRGVMLIKCREELKEAVRYSFANGRRGGVIIEEYLQGSEVSVEVMALEGDIHILQVTDKLTTGAPHFVEMGHSQPSCLGKKAVDSIKDLAVRAVKSLGIYNGPAHVEIMLTEAGPRLIELGARMGGDCITTHLVPLSTGIDMVELAIRISLGEKPDIGPAYEKGSAIRYFKAMPGKMKKVSGIEDAKKLYGIYQITLIKKPGDVIGEIGSSVDRIGYVISQADNAESAVRCCERAIEGITITVEEQSENG</sequence>
<dbReference type="PANTHER" id="PTHR43585:SF2">
    <property type="entry name" value="ATP-GRASP ENZYME FSQD"/>
    <property type="match status" value="1"/>
</dbReference>
<dbReference type="PROSITE" id="PS50975">
    <property type="entry name" value="ATP_GRASP"/>
    <property type="match status" value="1"/>
</dbReference>
<keyword evidence="1" id="KW-0436">Ligase</keyword>
<evidence type="ECO:0000256" key="1">
    <source>
        <dbReference type="ARBA" id="ARBA00022598"/>
    </source>
</evidence>
<dbReference type="GO" id="GO:0005524">
    <property type="term" value="F:ATP binding"/>
    <property type="evidence" value="ECO:0007669"/>
    <property type="project" value="UniProtKB-UniRule"/>
</dbReference>
<dbReference type="RefSeq" id="WP_117450800.1">
    <property type="nucleotide sequence ID" value="NZ_CABJDD010000003.1"/>
</dbReference>
<dbReference type="Proteomes" id="UP000708338">
    <property type="component" value="Unassembled WGS sequence"/>
</dbReference>
<evidence type="ECO:0000256" key="4">
    <source>
        <dbReference type="PROSITE-ProRule" id="PRU00409"/>
    </source>
</evidence>
<protein>
    <submittedName>
        <fullName evidence="6">ATP-grasp domain-containing protein</fullName>
    </submittedName>
</protein>
<evidence type="ECO:0000259" key="5">
    <source>
        <dbReference type="PROSITE" id="PS50975"/>
    </source>
</evidence>
<feature type="domain" description="ATP-grasp" evidence="5">
    <location>
        <begin position="107"/>
        <end position="300"/>
    </location>
</feature>
<dbReference type="SUPFAM" id="SSF56059">
    <property type="entry name" value="Glutathione synthetase ATP-binding domain-like"/>
    <property type="match status" value="1"/>
</dbReference>
<dbReference type="SMART" id="SM01209">
    <property type="entry name" value="GARS_A"/>
    <property type="match status" value="1"/>
</dbReference>
<dbReference type="AlphaFoldDB" id="A0AA41K694"/>
<dbReference type="InterPro" id="IPR040570">
    <property type="entry name" value="LAL_C2"/>
</dbReference>
<gene>
    <name evidence="6" type="ORF">GPL26_09900</name>
</gene>
<evidence type="ECO:0000313" key="6">
    <source>
        <dbReference type="EMBL" id="MBT9809952.1"/>
    </source>
</evidence>
<accession>A0AA41K694</accession>
<dbReference type="Pfam" id="PF13535">
    <property type="entry name" value="ATP-grasp_4"/>
    <property type="match status" value="1"/>
</dbReference>
<evidence type="ECO:0000313" key="7">
    <source>
        <dbReference type="Proteomes" id="UP000708338"/>
    </source>
</evidence>
<keyword evidence="3 4" id="KW-0067">ATP-binding</keyword>
<comment type="caution">
    <text evidence="6">The sequence shown here is derived from an EMBL/GenBank/DDBJ whole genome shotgun (WGS) entry which is preliminary data.</text>
</comment>
<dbReference type="EMBL" id="WQPS01000012">
    <property type="protein sequence ID" value="MBT9809952.1"/>
    <property type="molecule type" value="Genomic_DNA"/>
</dbReference>
<dbReference type="InterPro" id="IPR052032">
    <property type="entry name" value="ATP-dep_AA_Ligase"/>
</dbReference>
<organism evidence="6 7">
    <name type="scientific">Enterocloster citroniae</name>
    <dbReference type="NCBI Taxonomy" id="358743"/>
    <lineage>
        <taxon>Bacteria</taxon>
        <taxon>Bacillati</taxon>
        <taxon>Bacillota</taxon>
        <taxon>Clostridia</taxon>
        <taxon>Lachnospirales</taxon>
        <taxon>Lachnospiraceae</taxon>
        <taxon>Enterocloster</taxon>
    </lineage>
</organism>